<dbReference type="InParanoid" id="A0A6P7YPF3"/>
<organism evidence="3 4">
    <name type="scientific">Microcaecilia unicolor</name>
    <dbReference type="NCBI Taxonomy" id="1415580"/>
    <lineage>
        <taxon>Eukaryota</taxon>
        <taxon>Metazoa</taxon>
        <taxon>Chordata</taxon>
        <taxon>Craniata</taxon>
        <taxon>Vertebrata</taxon>
        <taxon>Euteleostomi</taxon>
        <taxon>Amphibia</taxon>
        <taxon>Gymnophiona</taxon>
        <taxon>Siphonopidae</taxon>
        <taxon>Microcaecilia</taxon>
    </lineage>
</organism>
<dbReference type="Proteomes" id="UP000515156">
    <property type="component" value="Chromosome 7"/>
</dbReference>
<dbReference type="InterPro" id="IPR000909">
    <property type="entry name" value="PLipase_C_PInositol-sp_X_dom"/>
</dbReference>
<dbReference type="InterPro" id="IPR051057">
    <property type="entry name" value="PI-PLC_domain"/>
</dbReference>
<dbReference type="SMART" id="SM00148">
    <property type="entry name" value="PLCXc"/>
    <property type="match status" value="1"/>
</dbReference>
<feature type="domain" description="Phosphatidylinositol-specific phospholipase C X" evidence="2">
    <location>
        <begin position="28"/>
        <end position="167"/>
    </location>
</feature>
<dbReference type="GO" id="GO:0006629">
    <property type="term" value="P:lipid metabolic process"/>
    <property type="evidence" value="ECO:0007669"/>
    <property type="project" value="InterPro"/>
</dbReference>
<sequence length="339" mass="37977">MGSNQTKEYDSTENPSIKDPDWMSRLPDKKSLLHLSIPGTQGSVVLHGGNMHQAQSWSLYKQYEAGIRYVDIHCRHHYNTLPVHVGIMYQHQELNHVLRTTIEFLKKHSKETILMHITEELLPEGNTRYFCDTVDHYITEAGKSWFWNSAAIPNLGEVRGKIIILQNFPGLDIGIKYNTLKVSDHFHVPTLFDIGRKWSSVEDNITEAHTGNFDQLYLTVCAGGSSGAYPYSVAANINGKLYYYLSDKTHRMLRYGIIAMNYPGSELIQLIIKSQPDDSEFPHEPASINIPSPSEPSTPKPSTPKPASSNVPSTNQPTTSKQASSNTPSATNPKPQKSL</sequence>
<dbReference type="GeneID" id="115475012"/>
<feature type="region of interest" description="Disordered" evidence="1">
    <location>
        <begin position="1"/>
        <end position="21"/>
    </location>
</feature>
<evidence type="ECO:0000313" key="4">
    <source>
        <dbReference type="RefSeq" id="XP_030066611.1"/>
    </source>
</evidence>
<evidence type="ECO:0000313" key="3">
    <source>
        <dbReference type="Proteomes" id="UP000515156"/>
    </source>
</evidence>
<feature type="compositionally biased region" description="Pro residues" evidence="1">
    <location>
        <begin position="293"/>
        <end position="304"/>
    </location>
</feature>
<dbReference type="Pfam" id="PF00388">
    <property type="entry name" value="PI-PLC-X"/>
    <property type="match status" value="1"/>
</dbReference>
<feature type="region of interest" description="Disordered" evidence="1">
    <location>
        <begin position="277"/>
        <end position="339"/>
    </location>
</feature>
<dbReference type="OrthoDB" id="1046782at2759"/>
<proteinExistence type="predicted"/>
<reference evidence="4" key="1">
    <citation type="submission" date="2025-08" db="UniProtKB">
        <authorList>
            <consortium name="RefSeq"/>
        </authorList>
    </citation>
    <scope>IDENTIFICATION</scope>
</reference>
<dbReference type="SUPFAM" id="SSF51695">
    <property type="entry name" value="PLC-like phosphodiesterases"/>
    <property type="match status" value="1"/>
</dbReference>
<dbReference type="RefSeq" id="XP_030066611.1">
    <property type="nucleotide sequence ID" value="XM_030210751.1"/>
</dbReference>
<keyword evidence="3" id="KW-1185">Reference proteome</keyword>
<gene>
    <name evidence="4" type="primary">LOC115475012</name>
</gene>
<feature type="compositionally biased region" description="Polar residues" evidence="1">
    <location>
        <begin position="310"/>
        <end position="339"/>
    </location>
</feature>
<protein>
    <submittedName>
        <fullName evidence="4">Uncharacterized protein LOC115475012</fullName>
    </submittedName>
</protein>
<dbReference type="KEGG" id="muo:115475012"/>
<name>A0A6P7YPF3_9AMPH</name>
<dbReference type="AlphaFoldDB" id="A0A6P7YPF3"/>
<dbReference type="InterPro" id="IPR017946">
    <property type="entry name" value="PLC-like_Pdiesterase_TIM-brl"/>
</dbReference>
<dbReference type="PANTHER" id="PTHR13593:SF113">
    <property type="entry name" value="SI:DKEY-266F7.9"/>
    <property type="match status" value="1"/>
</dbReference>
<dbReference type="PROSITE" id="PS50007">
    <property type="entry name" value="PIPLC_X_DOMAIN"/>
    <property type="match status" value="1"/>
</dbReference>
<dbReference type="Gene3D" id="3.20.20.190">
    <property type="entry name" value="Phosphatidylinositol (PI) phosphodiesterase"/>
    <property type="match status" value="1"/>
</dbReference>
<accession>A0A6P7YPF3</accession>
<dbReference type="GO" id="GO:0008081">
    <property type="term" value="F:phosphoric diester hydrolase activity"/>
    <property type="evidence" value="ECO:0007669"/>
    <property type="project" value="InterPro"/>
</dbReference>
<evidence type="ECO:0000256" key="1">
    <source>
        <dbReference type="SAM" id="MobiDB-lite"/>
    </source>
</evidence>
<evidence type="ECO:0000259" key="2">
    <source>
        <dbReference type="SMART" id="SM00148"/>
    </source>
</evidence>
<dbReference type="PANTHER" id="PTHR13593">
    <property type="match status" value="1"/>
</dbReference>